<organism evidence="2 3">
    <name type="scientific">Stephanodiscus triporus</name>
    <dbReference type="NCBI Taxonomy" id="2934178"/>
    <lineage>
        <taxon>Eukaryota</taxon>
        <taxon>Sar</taxon>
        <taxon>Stramenopiles</taxon>
        <taxon>Ochrophyta</taxon>
        <taxon>Bacillariophyta</taxon>
        <taxon>Coscinodiscophyceae</taxon>
        <taxon>Thalassiosirophycidae</taxon>
        <taxon>Stephanodiscales</taxon>
        <taxon>Stephanodiscaceae</taxon>
        <taxon>Stephanodiscus</taxon>
    </lineage>
</organism>
<feature type="compositionally biased region" description="Basic and acidic residues" evidence="1">
    <location>
        <begin position="278"/>
        <end position="288"/>
    </location>
</feature>
<protein>
    <recommendedName>
        <fullName evidence="4">MADF domain-containing protein</fullName>
    </recommendedName>
</protein>
<keyword evidence="3" id="KW-1185">Reference proteome</keyword>
<feature type="compositionally biased region" description="Pro residues" evidence="1">
    <location>
        <begin position="369"/>
        <end position="388"/>
    </location>
</feature>
<feature type="compositionally biased region" description="Polar residues" evidence="1">
    <location>
        <begin position="1"/>
        <end position="26"/>
    </location>
</feature>
<dbReference type="AlphaFoldDB" id="A0ABD3NI05"/>
<evidence type="ECO:0000313" key="3">
    <source>
        <dbReference type="Proteomes" id="UP001530315"/>
    </source>
</evidence>
<feature type="compositionally biased region" description="Pro residues" evidence="1">
    <location>
        <begin position="339"/>
        <end position="348"/>
    </location>
</feature>
<feature type="region of interest" description="Disordered" evidence="1">
    <location>
        <begin position="592"/>
        <end position="611"/>
    </location>
</feature>
<name>A0ABD3NI05_9STRA</name>
<feature type="region of interest" description="Disordered" evidence="1">
    <location>
        <begin position="1"/>
        <end position="146"/>
    </location>
</feature>
<feature type="region of interest" description="Disordered" evidence="1">
    <location>
        <begin position="169"/>
        <end position="450"/>
    </location>
</feature>
<evidence type="ECO:0000313" key="2">
    <source>
        <dbReference type="EMBL" id="KAL3775558.1"/>
    </source>
</evidence>
<gene>
    <name evidence="2" type="ORF">ACHAW5_001577</name>
</gene>
<comment type="caution">
    <text evidence="2">The sequence shown here is derived from an EMBL/GenBank/DDBJ whole genome shotgun (WGS) entry which is preliminary data.</text>
</comment>
<evidence type="ECO:0000256" key="1">
    <source>
        <dbReference type="SAM" id="MobiDB-lite"/>
    </source>
</evidence>
<feature type="compositionally biased region" description="Basic residues" evidence="1">
    <location>
        <begin position="480"/>
        <end position="491"/>
    </location>
</feature>
<evidence type="ECO:0008006" key="4">
    <source>
        <dbReference type="Google" id="ProtNLM"/>
    </source>
</evidence>
<feature type="region of interest" description="Disordered" evidence="1">
    <location>
        <begin position="466"/>
        <end position="491"/>
    </location>
</feature>
<proteinExistence type="predicted"/>
<dbReference type="EMBL" id="JALLAZ020001408">
    <property type="protein sequence ID" value="KAL3775558.1"/>
    <property type="molecule type" value="Genomic_DNA"/>
</dbReference>
<dbReference type="Proteomes" id="UP001530315">
    <property type="component" value="Unassembled WGS sequence"/>
</dbReference>
<sequence>MNAESHQGPWSPSLASGLSGEPTSQEIIPAPAEISPGDGAYSPQNDGIKQDDGGDVEGCDDVGFGPPPAFPTSNKNSLRKRKHTLIAVSSSTAGPSRSHDDSSEEDCDKSGSGGRRKQSQMIHRIKKGGDDADSKGCPKTSEDDDGVEKQYCDAMLLASLSDVEAVSPMRQEEVVAAGGPGGDDDLPASRSSGPTAVEVSSPKRSPDVAPSSAPTPVRSNVNPNPDPVPVRPYALMPKPGPPVFSNNKRVKMTGSVPAAAPYSPDVRDPKAVTPMNERGTREQREEATYAHPPPNPWHHPRHQYPPGYHHPGYPPYPYPHHHPHPAPPSQHGHGHGHPTYPPGYPHAPPYRATYPQAQPGSGQVMAGAAPPPYHHPRPYYPPGHPAHAPPSSSGNQIMGGSPEMILSRAESHVVPSEDGEPASAEGGSAPAHDPYEPYDYAPIASPPHPAEAHYQVPAAVSNEVETHRGGGDMGPTLSPRSKHHQFRKGGRSIHSEPVILRKKFSWRNYPELEEYLISNRADYLRHSALNYTAEQKHFNNSLTEGLLEVAARMNYVFDETCFNFVAVRDRIRCYYKSFVQSSKKRGVVVGFPHSPHDEGSNHNGDGLMGEA</sequence>
<feature type="compositionally biased region" description="Basic residues" evidence="1">
    <location>
        <begin position="114"/>
        <end position="126"/>
    </location>
</feature>
<feature type="compositionally biased region" description="Basic and acidic residues" evidence="1">
    <location>
        <begin position="127"/>
        <end position="136"/>
    </location>
</feature>
<reference evidence="2 3" key="1">
    <citation type="submission" date="2024-10" db="EMBL/GenBank/DDBJ databases">
        <title>Updated reference genomes for cyclostephanoid diatoms.</title>
        <authorList>
            <person name="Roberts W.R."/>
            <person name="Alverson A.J."/>
        </authorList>
    </citation>
    <scope>NUCLEOTIDE SEQUENCE [LARGE SCALE GENOMIC DNA]</scope>
    <source>
        <strain evidence="2 3">AJA276-08</strain>
    </source>
</reference>
<accession>A0ABD3NI05</accession>